<dbReference type="PANTHER" id="PTHR23282">
    <property type="entry name" value="APICAL ENDOSOMAL GLYCOPROTEIN PRECURSOR"/>
    <property type="match status" value="1"/>
</dbReference>
<reference evidence="3 4" key="1">
    <citation type="submission" date="2018-01" db="EMBL/GenBank/DDBJ databases">
        <title>Complete genome sequence of Flavivirga eckloniae ECD14 isolated from seaweed Ecklonia cava.</title>
        <authorList>
            <person name="Lee J.H."/>
            <person name="Baik K.S."/>
            <person name="Seong C.N."/>
        </authorList>
    </citation>
    <scope>NUCLEOTIDE SEQUENCE [LARGE SCALE GENOMIC DNA]</scope>
    <source>
        <strain evidence="3 4">ECD14</strain>
    </source>
</reference>
<gene>
    <name evidence="3" type="ORF">C1H87_04875</name>
</gene>
<dbReference type="Gene3D" id="2.60.40.10">
    <property type="entry name" value="Immunoglobulins"/>
    <property type="match status" value="1"/>
</dbReference>
<dbReference type="GO" id="GO:0004553">
    <property type="term" value="F:hydrolase activity, hydrolyzing O-glycosyl compounds"/>
    <property type="evidence" value="ECO:0007669"/>
    <property type="project" value="UniProtKB-ARBA"/>
</dbReference>
<dbReference type="Pfam" id="PF18962">
    <property type="entry name" value="Por_Secre_tail"/>
    <property type="match status" value="1"/>
</dbReference>
<evidence type="ECO:0000256" key="1">
    <source>
        <dbReference type="ARBA" id="ARBA00022729"/>
    </source>
</evidence>
<dbReference type="InterPro" id="IPR035986">
    <property type="entry name" value="PKD_dom_sf"/>
</dbReference>
<dbReference type="Pfam" id="PF00629">
    <property type="entry name" value="MAM"/>
    <property type="match status" value="1"/>
</dbReference>
<dbReference type="Gene3D" id="2.60.120.200">
    <property type="match status" value="1"/>
</dbReference>
<evidence type="ECO:0000313" key="4">
    <source>
        <dbReference type="Proteomes" id="UP000235826"/>
    </source>
</evidence>
<dbReference type="Gene3D" id="3.40.390.10">
    <property type="entry name" value="Collagenase (Catalytic Domain)"/>
    <property type="match status" value="1"/>
</dbReference>
<dbReference type="InterPro" id="IPR008754">
    <property type="entry name" value="Peptidase_M43"/>
</dbReference>
<dbReference type="NCBIfam" id="TIGR04183">
    <property type="entry name" value="Por_Secre_tail"/>
    <property type="match status" value="1"/>
</dbReference>
<dbReference type="GO" id="GO:0008237">
    <property type="term" value="F:metallopeptidase activity"/>
    <property type="evidence" value="ECO:0007669"/>
    <property type="project" value="InterPro"/>
</dbReference>
<dbReference type="InterPro" id="IPR024079">
    <property type="entry name" value="MetalloPept_cat_dom_sf"/>
</dbReference>
<keyword evidence="1" id="KW-0732">Signal</keyword>
<dbReference type="GO" id="GO:0016020">
    <property type="term" value="C:membrane"/>
    <property type="evidence" value="ECO:0007669"/>
    <property type="project" value="InterPro"/>
</dbReference>
<evidence type="ECO:0000259" key="2">
    <source>
        <dbReference type="PROSITE" id="PS50060"/>
    </source>
</evidence>
<dbReference type="InterPro" id="IPR051560">
    <property type="entry name" value="MAM_domain-containing"/>
</dbReference>
<dbReference type="NCBIfam" id="NF038128">
    <property type="entry name" value="choice_anch_J"/>
    <property type="match status" value="1"/>
</dbReference>
<dbReference type="InterPro" id="IPR013783">
    <property type="entry name" value="Ig-like_fold"/>
</dbReference>
<dbReference type="KEGG" id="fek:C1H87_04875"/>
<organism evidence="3 4">
    <name type="scientific">Flavivirga eckloniae</name>
    <dbReference type="NCBI Taxonomy" id="1803846"/>
    <lineage>
        <taxon>Bacteria</taxon>
        <taxon>Pseudomonadati</taxon>
        <taxon>Bacteroidota</taxon>
        <taxon>Flavobacteriia</taxon>
        <taxon>Flavobacteriales</taxon>
        <taxon>Flavobacteriaceae</taxon>
        <taxon>Flavivirga</taxon>
    </lineage>
</organism>
<dbReference type="EMBL" id="CP025791">
    <property type="protein sequence ID" value="AUP78082.1"/>
    <property type="molecule type" value="Genomic_DNA"/>
</dbReference>
<dbReference type="Pfam" id="PF18911">
    <property type="entry name" value="PKD_4"/>
    <property type="match status" value="1"/>
</dbReference>
<dbReference type="AlphaFoldDB" id="A0A2K9PLZ6"/>
<dbReference type="SUPFAM" id="SSF49899">
    <property type="entry name" value="Concanavalin A-like lectins/glucanases"/>
    <property type="match status" value="1"/>
</dbReference>
<name>A0A2K9PLZ6_9FLAO</name>
<dbReference type="PROSITE" id="PS50060">
    <property type="entry name" value="MAM_2"/>
    <property type="match status" value="1"/>
</dbReference>
<accession>A0A2K9PLZ6</accession>
<dbReference type="SMART" id="SM00137">
    <property type="entry name" value="MAM"/>
    <property type="match status" value="1"/>
</dbReference>
<dbReference type="CDD" id="cd06263">
    <property type="entry name" value="MAM"/>
    <property type="match status" value="1"/>
</dbReference>
<dbReference type="CDD" id="cd00146">
    <property type="entry name" value="PKD"/>
    <property type="match status" value="1"/>
</dbReference>
<dbReference type="GO" id="GO:0005975">
    <property type="term" value="P:carbohydrate metabolic process"/>
    <property type="evidence" value="ECO:0007669"/>
    <property type="project" value="UniProtKB-ARBA"/>
</dbReference>
<evidence type="ECO:0000313" key="3">
    <source>
        <dbReference type="EMBL" id="AUP78082.1"/>
    </source>
</evidence>
<dbReference type="Proteomes" id="UP000235826">
    <property type="component" value="Chromosome"/>
</dbReference>
<dbReference type="InterPro" id="IPR000998">
    <property type="entry name" value="MAM_dom"/>
</dbReference>
<dbReference type="PANTHER" id="PTHR23282:SF101">
    <property type="entry name" value="MAM DOMAIN-CONTAINING PROTEIN"/>
    <property type="match status" value="1"/>
</dbReference>
<feature type="domain" description="MAM" evidence="2">
    <location>
        <begin position="397"/>
        <end position="563"/>
    </location>
</feature>
<dbReference type="Pfam" id="PF05572">
    <property type="entry name" value="Peptidase_M43"/>
    <property type="match status" value="1"/>
</dbReference>
<dbReference type="InterPro" id="IPR000601">
    <property type="entry name" value="PKD_dom"/>
</dbReference>
<keyword evidence="4" id="KW-1185">Reference proteome</keyword>
<protein>
    <recommendedName>
        <fullName evidence="2">MAM domain-containing protein</fullName>
    </recommendedName>
</protein>
<dbReference type="InterPro" id="IPR013320">
    <property type="entry name" value="ConA-like_dom_sf"/>
</dbReference>
<dbReference type="InterPro" id="IPR026444">
    <property type="entry name" value="Secre_tail"/>
</dbReference>
<dbReference type="SUPFAM" id="SSF49299">
    <property type="entry name" value="PKD domain"/>
    <property type="match status" value="1"/>
</dbReference>
<proteinExistence type="predicted"/>
<sequence>MFALMNIFITNPKYLLLPIVLLSATCYISGQNMESCGTVTTPESLEYINSLKPQIKQYEQEFALNKAKSGKNNTYRVVNSIPIKAHIIRATNGTGGLDASDLYDAIENLNTIYADAFMEFFLCDGINYIDNDAFCHLKKGDESHLKEGSYTSGLINIYFVNHLVNTSDQSICGYSNNVGRNDDVIVIKNSCATNDSSLAHELGHFFSLVHTHGPDNNKLTSELANGSNCDTDGDGICDTPADPMLSCTNVDNSCEYIGKETDVNGHAFNPDTGNLMSYSKKSCRDHFTPQQLARMYAFYQTTKSYLACPSFNANFSVDTSSTCEEILTVNFKNKCSNATHWEWDVDSDGVIDYTDQNPSHTYNTGIYDVTLTVSNTSETIKRTFSKFIKVGTEIDPNHEDFEDFEMAEDNGWTVIDDSNSGYSWYSNSGKTASDDTGPLSDNTSEDNTGTYIYAEASGAEPGDVATFISPCINITNTNTLLEFSYHMYGKNTGELHVDIKTNDGYINDVIPALYGNQQANQEDAFLKRTIDLSSYAYETIKVRFRAVRGTHWDGDIAIDDILIKSIKEVPNSVDTLLDIKVYPNPITNATLYINSRNTNGTLNYQISNLVGQIFLSGTLTNHPIDVSSLSSGTYFISINGKNSRIVKKIVK</sequence>